<proteinExistence type="predicted"/>
<organism evidence="2 3">
    <name type="scientific">Caligus rogercresseyi</name>
    <name type="common">Sea louse</name>
    <dbReference type="NCBI Taxonomy" id="217165"/>
    <lineage>
        <taxon>Eukaryota</taxon>
        <taxon>Metazoa</taxon>
        <taxon>Ecdysozoa</taxon>
        <taxon>Arthropoda</taxon>
        <taxon>Crustacea</taxon>
        <taxon>Multicrustacea</taxon>
        <taxon>Hexanauplia</taxon>
        <taxon>Copepoda</taxon>
        <taxon>Siphonostomatoida</taxon>
        <taxon>Caligidae</taxon>
        <taxon>Caligus</taxon>
    </lineage>
</organism>
<dbReference type="Proteomes" id="UP000595437">
    <property type="component" value="Chromosome 18"/>
</dbReference>
<feature type="non-terminal residue" evidence="2">
    <location>
        <position position="1"/>
    </location>
</feature>
<feature type="region of interest" description="Disordered" evidence="1">
    <location>
        <begin position="1"/>
        <end position="26"/>
    </location>
</feature>
<accession>A0A7T8GP99</accession>
<keyword evidence="3" id="KW-1185">Reference proteome</keyword>
<protein>
    <submittedName>
        <fullName evidence="2">Uncharacterized protein</fullName>
    </submittedName>
</protein>
<name>A0A7T8GP99_CALRO</name>
<dbReference type="EMBL" id="CP045907">
    <property type="protein sequence ID" value="QQP35399.1"/>
    <property type="molecule type" value="Genomic_DNA"/>
</dbReference>
<reference evidence="3" key="1">
    <citation type="submission" date="2021-01" db="EMBL/GenBank/DDBJ databases">
        <title>Caligus Genome Assembly.</title>
        <authorList>
            <person name="Gallardo-Escarate C."/>
        </authorList>
    </citation>
    <scope>NUCLEOTIDE SEQUENCE [LARGE SCALE GENOMIC DNA]</scope>
</reference>
<dbReference type="AlphaFoldDB" id="A0A7T8GP99"/>
<evidence type="ECO:0000313" key="3">
    <source>
        <dbReference type="Proteomes" id="UP000595437"/>
    </source>
</evidence>
<sequence>FYRGAIGVQQQQHKAKSAKSGHSREPKMLTRNWRPAYNDFKYITSLRSKHLNGPLRRVTAMDRLYCFLIIDSGF</sequence>
<evidence type="ECO:0000313" key="2">
    <source>
        <dbReference type="EMBL" id="QQP35399.1"/>
    </source>
</evidence>
<gene>
    <name evidence="2" type="ORF">FKW44_023607</name>
</gene>
<evidence type="ECO:0000256" key="1">
    <source>
        <dbReference type="SAM" id="MobiDB-lite"/>
    </source>
</evidence>